<accession>A0A0E9PSG9</accession>
<dbReference type="EMBL" id="GBXM01100996">
    <property type="protein sequence ID" value="JAH07581.1"/>
    <property type="molecule type" value="Transcribed_RNA"/>
</dbReference>
<organism evidence="1">
    <name type="scientific">Anguilla anguilla</name>
    <name type="common">European freshwater eel</name>
    <name type="synonym">Muraena anguilla</name>
    <dbReference type="NCBI Taxonomy" id="7936"/>
    <lineage>
        <taxon>Eukaryota</taxon>
        <taxon>Metazoa</taxon>
        <taxon>Chordata</taxon>
        <taxon>Craniata</taxon>
        <taxon>Vertebrata</taxon>
        <taxon>Euteleostomi</taxon>
        <taxon>Actinopterygii</taxon>
        <taxon>Neopterygii</taxon>
        <taxon>Teleostei</taxon>
        <taxon>Anguilliformes</taxon>
        <taxon>Anguillidae</taxon>
        <taxon>Anguilla</taxon>
    </lineage>
</organism>
<reference evidence="1" key="2">
    <citation type="journal article" date="2015" name="Fish Shellfish Immunol.">
        <title>Early steps in the European eel (Anguilla anguilla)-Vibrio vulnificus interaction in the gills: Role of the RtxA13 toxin.</title>
        <authorList>
            <person name="Callol A."/>
            <person name="Pajuelo D."/>
            <person name="Ebbesson L."/>
            <person name="Teles M."/>
            <person name="MacKenzie S."/>
            <person name="Amaro C."/>
        </authorList>
    </citation>
    <scope>NUCLEOTIDE SEQUENCE</scope>
</reference>
<sequence length="34" mass="4029">MFNIATYIPRDFFEKIRFESHSGAVMHLSRVKPC</sequence>
<dbReference type="AlphaFoldDB" id="A0A0E9PSG9"/>
<proteinExistence type="predicted"/>
<evidence type="ECO:0000313" key="1">
    <source>
        <dbReference type="EMBL" id="JAH07581.1"/>
    </source>
</evidence>
<protein>
    <submittedName>
        <fullName evidence="1">Uncharacterized protein</fullName>
    </submittedName>
</protein>
<name>A0A0E9PSG9_ANGAN</name>
<reference evidence="1" key="1">
    <citation type="submission" date="2014-11" db="EMBL/GenBank/DDBJ databases">
        <authorList>
            <person name="Amaro Gonzalez C."/>
        </authorList>
    </citation>
    <scope>NUCLEOTIDE SEQUENCE</scope>
</reference>